<evidence type="ECO:0000313" key="1">
    <source>
        <dbReference type="EMBL" id="ACE94133.1"/>
    </source>
</evidence>
<dbReference type="Proteomes" id="UP000008817">
    <property type="component" value="Plasmid pC"/>
</dbReference>
<gene>
    <name evidence="1" type="ordered locus">RHECIAT_PC0000051</name>
</gene>
<evidence type="ECO:0000313" key="2">
    <source>
        <dbReference type="Proteomes" id="UP000008817"/>
    </source>
</evidence>
<name>B3Q4K2_RHIE6</name>
<sequence>MHVAHQARELVRIADAAFEPGDEFPRNMLRRRTADFEGFLPTQSPEHRMQHGDVFRLQRRLRNSRMLAHPHSSPLREPILIFGFSFSTTGTEAYGDERPLFFLL</sequence>
<proteinExistence type="predicted"/>
<protein>
    <submittedName>
        <fullName evidence="1">Uncharacterized protein</fullName>
    </submittedName>
</protein>
<dbReference type="KEGG" id="rec:RHECIAT_PC0000051"/>
<keyword evidence="1" id="KW-0614">Plasmid</keyword>
<dbReference type="EMBL" id="CP001077">
    <property type="protein sequence ID" value="ACE94133.1"/>
    <property type="molecule type" value="Genomic_DNA"/>
</dbReference>
<dbReference type="AlphaFoldDB" id="B3Q4K2"/>
<organism evidence="1 2">
    <name type="scientific">Rhizobium etli (strain CIAT 652)</name>
    <dbReference type="NCBI Taxonomy" id="491916"/>
    <lineage>
        <taxon>Bacteria</taxon>
        <taxon>Pseudomonadati</taxon>
        <taxon>Pseudomonadota</taxon>
        <taxon>Alphaproteobacteria</taxon>
        <taxon>Hyphomicrobiales</taxon>
        <taxon>Rhizobiaceae</taxon>
        <taxon>Rhizobium/Agrobacterium group</taxon>
        <taxon>Rhizobium</taxon>
    </lineage>
</organism>
<accession>B3Q4K2</accession>
<dbReference type="HOGENOM" id="CLU_2247883_0_0_5"/>
<reference evidence="1 2" key="1">
    <citation type="submission" date="2008-04" db="EMBL/GenBank/DDBJ databases">
        <title>Genome diversity and DNA divergence of Rhizobium etli.</title>
        <authorList>
            <person name="Gonzalez V."/>
            <person name="Acosta J.L."/>
            <person name="Santamaria R.I."/>
            <person name="Bustos P."/>
            <person name="Hernandez-Gonzalez I.L."/>
            <person name="Fernandez J.L."/>
            <person name="Diaz R."/>
            <person name="Flores M."/>
            <person name="Mora J."/>
            <person name="Palacios R."/>
            <person name="Davila G."/>
        </authorList>
    </citation>
    <scope>NUCLEOTIDE SEQUENCE [LARGE SCALE GENOMIC DNA]</scope>
    <source>
        <strain evidence="1 2">CIAT 652</strain>
        <plasmid evidence="2">Plasmid pC</plasmid>
    </source>
</reference>
<geneLocation type="plasmid" evidence="1 2">
    <name>pC</name>
</geneLocation>